<dbReference type="OrthoDB" id="1092380at2"/>
<gene>
    <name evidence="2" type="ORF">EV201_2459</name>
</gene>
<keyword evidence="1" id="KW-0732">Signal</keyword>
<sequence length="383" mass="43297">MLRLVVKILLVAVCCMQFTAVTAQKRKSDLDVPSTVVYALPKTILNVDVVVEKKIRKVGPFAGFSEKYIGISPKITADEVKWNIQSLTITEKGEVDPQHFYKLTSVENYEPNLIQLTPEGLIQGFNMKAVDVANEITPQSLQEDVDFEIEYGQFSIDPNLLTKKDTVFKVVETDTAFIKVPELKELAFAKSIEDKAKEAAHQLFKLRKRRFKILTANYEVLPPDGKAYEVIVRELDKLEKEYLSLFLGKEVRVLETGHFTYKPKATDKGGVLFRISPEKGLVESDDLKAVPVRIELNNLGVTSELPVLPVDPTVVPDRLIYYRIPGQADVVISKGKQVVYHKRHLISQFGKIFSLPSQVLMHEGYSLEFYPETGAIKRISKQN</sequence>
<evidence type="ECO:0000313" key="2">
    <source>
        <dbReference type="EMBL" id="RZT93304.1"/>
    </source>
</evidence>
<dbReference type="Proteomes" id="UP000293562">
    <property type="component" value="Unassembled WGS sequence"/>
</dbReference>
<dbReference type="InterPro" id="IPR032265">
    <property type="entry name" value="DUF4831"/>
</dbReference>
<organism evidence="2 3">
    <name type="scientific">Ancylomarina subtilis</name>
    <dbReference type="NCBI Taxonomy" id="1639035"/>
    <lineage>
        <taxon>Bacteria</taxon>
        <taxon>Pseudomonadati</taxon>
        <taxon>Bacteroidota</taxon>
        <taxon>Bacteroidia</taxon>
        <taxon>Marinilabiliales</taxon>
        <taxon>Marinifilaceae</taxon>
        <taxon>Ancylomarina</taxon>
    </lineage>
</organism>
<comment type="caution">
    <text evidence="2">The sequence shown here is derived from an EMBL/GenBank/DDBJ whole genome shotgun (WGS) entry which is preliminary data.</text>
</comment>
<reference evidence="2 3" key="1">
    <citation type="submission" date="2019-02" db="EMBL/GenBank/DDBJ databases">
        <title>Genomic Encyclopedia of Type Strains, Phase IV (KMG-IV): sequencing the most valuable type-strain genomes for metagenomic binning, comparative biology and taxonomic classification.</title>
        <authorList>
            <person name="Goeker M."/>
        </authorList>
    </citation>
    <scope>NUCLEOTIDE SEQUENCE [LARGE SCALE GENOMIC DNA]</scope>
    <source>
        <strain evidence="2 3">DSM 28825</strain>
    </source>
</reference>
<feature type="signal peptide" evidence="1">
    <location>
        <begin position="1"/>
        <end position="23"/>
    </location>
</feature>
<proteinExistence type="predicted"/>
<accession>A0A4Q7VBR4</accession>
<keyword evidence="3" id="KW-1185">Reference proteome</keyword>
<evidence type="ECO:0000256" key="1">
    <source>
        <dbReference type="SAM" id="SignalP"/>
    </source>
</evidence>
<evidence type="ECO:0000313" key="3">
    <source>
        <dbReference type="Proteomes" id="UP000293562"/>
    </source>
</evidence>
<dbReference type="EMBL" id="SHKN01000002">
    <property type="protein sequence ID" value="RZT93304.1"/>
    <property type="molecule type" value="Genomic_DNA"/>
</dbReference>
<feature type="chain" id="PRO_5020940634" evidence="1">
    <location>
        <begin position="24"/>
        <end position="383"/>
    </location>
</feature>
<dbReference type="Pfam" id="PF16115">
    <property type="entry name" value="DUF4831"/>
    <property type="match status" value="1"/>
</dbReference>
<name>A0A4Q7VBR4_9BACT</name>
<dbReference type="RefSeq" id="WP_130307867.1">
    <property type="nucleotide sequence ID" value="NZ_SHKN01000002.1"/>
</dbReference>
<dbReference type="AlphaFoldDB" id="A0A4Q7VBR4"/>
<protein>
    <submittedName>
        <fullName evidence="2">Uncharacterized protein DUF4831</fullName>
    </submittedName>
</protein>